<protein>
    <submittedName>
        <fullName evidence="14">t-SNARE coiled-coil homology domain-containing protein</fullName>
    </submittedName>
</protein>
<keyword evidence="7 11" id="KW-1133">Transmembrane helix</keyword>
<dbReference type="STRING" id="131310.A0A0N5A573"/>
<keyword evidence="3" id="KW-0813">Transport</keyword>
<dbReference type="GO" id="GO:0006836">
    <property type="term" value="P:neurotransmitter transport"/>
    <property type="evidence" value="ECO:0007669"/>
    <property type="project" value="UniProtKB-KW"/>
</dbReference>
<dbReference type="SUPFAM" id="SSF47661">
    <property type="entry name" value="t-snare proteins"/>
    <property type="match status" value="1"/>
</dbReference>
<dbReference type="InterPro" id="IPR010989">
    <property type="entry name" value="SNARE"/>
</dbReference>
<keyword evidence="10 11" id="KW-0472">Membrane</keyword>
<dbReference type="InterPro" id="IPR045242">
    <property type="entry name" value="Syntaxin"/>
</dbReference>
<dbReference type="Proteomes" id="UP000038045">
    <property type="component" value="Unplaced"/>
</dbReference>
<dbReference type="WBParaSite" id="PTRK_0001685700.1">
    <property type="protein sequence ID" value="PTRK_0001685700.1"/>
    <property type="gene ID" value="PTRK_0001685700"/>
</dbReference>
<dbReference type="Gene3D" id="1.20.58.70">
    <property type="match status" value="1"/>
</dbReference>
<reference evidence="14" key="1">
    <citation type="submission" date="2017-02" db="UniProtKB">
        <authorList>
            <consortium name="WormBaseParasite"/>
        </authorList>
    </citation>
    <scope>IDENTIFICATION</scope>
</reference>
<keyword evidence="5" id="KW-0532">Neurotransmitter transport</keyword>
<accession>A0A0N5A573</accession>
<dbReference type="PANTHER" id="PTHR19957">
    <property type="entry name" value="SYNTAXIN"/>
    <property type="match status" value="1"/>
</dbReference>
<evidence type="ECO:0000256" key="11">
    <source>
        <dbReference type="SAM" id="Phobius"/>
    </source>
</evidence>
<keyword evidence="6" id="KW-0653">Protein transport</keyword>
<organism evidence="13 14">
    <name type="scientific">Parastrongyloides trichosuri</name>
    <name type="common">Possum-specific nematode worm</name>
    <dbReference type="NCBI Taxonomy" id="131310"/>
    <lineage>
        <taxon>Eukaryota</taxon>
        <taxon>Metazoa</taxon>
        <taxon>Ecdysozoa</taxon>
        <taxon>Nematoda</taxon>
        <taxon>Chromadorea</taxon>
        <taxon>Rhabditida</taxon>
        <taxon>Tylenchina</taxon>
        <taxon>Panagrolaimomorpha</taxon>
        <taxon>Strongyloidoidea</taxon>
        <taxon>Strongyloididae</taxon>
        <taxon>Parastrongyloides</taxon>
    </lineage>
</organism>
<evidence type="ECO:0000256" key="4">
    <source>
        <dbReference type="ARBA" id="ARBA00022692"/>
    </source>
</evidence>
<dbReference type="GO" id="GO:0000149">
    <property type="term" value="F:SNARE binding"/>
    <property type="evidence" value="ECO:0007669"/>
    <property type="project" value="TreeGrafter"/>
</dbReference>
<feature type="domain" description="T-SNARE coiled-coil homology" evidence="12">
    <location>
        <begin position="233"/>
        <end position="295"/>
    </location>
</feature>
<comment type="subcellular location">
    <subcellularLocation>
        <location evidence="1">Golgi apparatus membrane</location>
        <topology evidence="1">Single-pass type IV membrane protein</topology>
    </subcellularLocation>
</comment>
<dbReference type="CDD" id="cd15845">
    <property type="entry name" value="SNARE_syntaxin16"/>
    <property type="match status" value="1"/>
</dbReference>
<evidence type="ECO:0000256" key="9">
    <source>
        <dbReference type="ARBA" id="ARBA00023054"/>
    </source>
</evidence>
<dbReference type="GO" id="GO:0006886">
    <property type="term" value="P:intracellular protein transport"/>
    <property type="evidence" value="ECO:0007669"/>
    <property type="project" value="InterPro"/>
</dbReference>
<evidence type="ECO:0000256" key="10">
    <source>
        <dbReference type="ARBA" id="ARBA00023136"/>
    </source>
</evidence>
<feature type="transmembrane region" description="Helical" evidence="11">
    <location>
        <begin position="307"/>
        <end position="325"/>
    </location>
</feature>
<proteinExistence type="inferred from homology"/>
<dbReference type="GO" id="GO:0048278">
    <property type="term" value="P:vesicle docking"/>
    <property type="evidence" value="ECO:0007669"/>
    <property type="project" value="TreeGrafter"/>
</dbReference>
<dbReference type="InterPro" id="IPR006012">
    <property type="entry name" value="Syntaxin/epimorphin_CS"/>
</dbReference>
<dbReference type="GO" id="GO:0031201">
    <property type="term" value="C:SNARE complex"/>
    <property type="evidence" value="ECO:0007669"/>
    <property type="project" value="TreeGrafter"/>
</dbReference>
<evidence type="ECO:0000313" key="13">
    <source>
        <dbReference type="Proteomes" id="UP000038045"/>
    </source>
</evidence>
<keyword evidence="8" id="KW-0333">Golgi apparatus</keyword>
<evidence type="ECO:0000256" key="8">
    <source>
        <dbReference type="ARBA" id="ARBA00023034"/>
    </source>
</evidence>
<dbReference type="GO" id="GO:0006906">
    <property type="term" value="P:vesicle fusion"/>
    <property type="evidence" value="ECO:0007669"/>
    <property type="project" value="TreeGrafter"/>
</dbReference>
<evidence type="ECO:0000256" key="7">
    <source>
        <dbReference type="ARBA" id="ARBA00022989"/>
    </source>
</evidence>
<dbReference type="PROSITE" id="PS00914">
    <property type="entry name" value="SYNTAXIN"/>
    <property type="match status" value="1"/>
</dbReference>
<evidence type="ECO:0000256" key="5">
    <source>
        <dbReference type="ARBA" id="ARBA00022775"/>
    </source>
</evidence>
<keyword evidence="13" id="KW-1185">Reference proteome</keyword>
<dbReference type="InterPro" id="IPR000727">
    <property type="entry name" value="T_SNARE_dom"/>
</dbReference>
<dbReference type="PROSITE" id="PS50192">
    <property type="entry name" value="T_SNARE"/>
    <property type="match status" value="1"/>
</dbReference>
<dbReference type="GO" id="GO:0005484">
    <property type="term" value="F:SNAP receptor activity"/>
    <property type="evidence" value="ECO:0007669"/>
    <property type="project" value="InterPro"/>
</dbReference>
<comment type="similarity">
    <text evidence="2">Belongs to the syntaxin family.</text>
</comment>
<sequence length="327" mass="37908">MNSGYSSNMIVTRNLNDVFFLLRSNSKSRLLNSDNKFHENFSVSFSDDKVALLNNTDLEVGYNEESLTPPDWVNMMDEIQYELTRIKTRIENCQELQNKYMGKPSLVNDEQNLIQQEKITFAADEVSSLLNHCKKLIVLLEESSERDTPTVKILRKNVETALSQSLSELLTTFKTNQQKYFNYINSRSNNVSSFIVTPGDDFNNIFESSVLNQNDQFSEELNVMQIQQIMENETMSKEREKYIMDVSKSIYDLNSLFKDLAELVVNQGTILDRIDYNIENANIRVKSGLTNIRKADHYQRKNQKMKLIFILSIIVLVLLFLIIITKT</sequence>
<dbReference type="PANTHER" id="PTHR19957:SF83">
    <property type="entry name" value="SYNTAXIN-16"/>
    <property type="match status" value="1"/>
</dbReference>
<evidence type="ECO:0000313" key="14">
    <source>
        <dbReference type="WBParaSite" id="PTRK_0001685700.1"/>
    </source>
</evidence>
<name>A0A0N5A573_PARTI</name>
<evidence type="ECO:0000259" key="12">
    <source>
        <dbReference type="PROSITE" id="PS50192"/>
    </source>
</evidence>
<evidence type="ECO:0000256" key="6">
    <source>
        <dbReference type="ARBA" id="ARBA00022927"/>
    </source>
</evidence>
<evidence type="ECO:0000256" key="3">
    <source>
        <dbReference type="ARBA" id="ARBA00022448"/>
    </source>
</evidence>
<dbReference type="GO" id="GO:0000139">
    <property type="term" value="C:Golgi membrane"/>
    <property type="evidence" value="ECO:0007669"/>
    <property type="project" value="UniProtKB-SubCell"/>
</dbReference>
<dbReference type="Pfam" id="PF05739">
    <property type="entry name" value="SNARE"/>
    <property type="match status" value="1"/>
</dbReference>
<dbReference type="AlphaFoldDB" id="A0A0N5A573"/>
<keyword evidence="9" id="KW-0175">Coiled coil</keyword>
<dbReference type="SMART" id="SM00397">
    <property type="entry name" value="t_SNARE"/>
    <property type="match status" value="1"/>
</dbReference>
<keyword evidence="4 11" id="KW-0812">Transmembrane</keyword>
<evidence type="ECO:0000256" key="1">
    <source>
        <dbReference type="ARBA" id="ARBA00004409"/>
    </source>
</evidence>
<evidence type="ECO:0000256" key="2">
    <source>
        <dbReference type="ARBA" id="ARBA00009063"/>
    </source>
</evidence>